<reference evidence="3 4" key="1">
    <citation type="submission" date="2020-05" db="EMBL/GenBank/DDBJ databases">
        <title>Aquincola sp. isolate from soil.</title>
        <authorList>
            <person name="Han J."/>
            <person name="Kim D.-U."/>
        </authorList>
    </citation>
    <scope>NUCLEOTIDE SEQUENCE [LARGE SCALE GENOMIC DNA]</scope>
    <source>
        <strain evidence="3 4">S2</strain>
    </source>
</reference>
<feature type="signal peptide" evidence="1">
    <location>
        <begin position="1"/>
        <end position="24"/>
    </location>
</feature>
<dbReference type="PANTHER" id="PTHR34606">
    <property type="entry name" value="BON DOMAIN-CONTAINING PROTEIN"/>
    <property type="match status" value="1"/>
</dbReference>
<dbReference type="PROSITE" id="PS50914">
    <property type="entry name" value="BON"/>
    <property type="match status" value="1"/>
</dbReference>
<dbReference type="Gene3D" id="3.30.1340.30">
    <property type="match status" value="1"/>
</dbReference>
<dbReference type="SMART" id="SM00749">
    <property type="entry name" value="BON"/>
    <property type="match status" value="1"/>
</dbReference>
<dbReference type="InterPro" id="IPR007055">
    <property type="entry name" value="BON_dom"/>
</dbReference>
<dbReference type="EMBL" id="JABRWJ010000004">
    <property type="protein sequence ID" value="NRF68158.1"/>
    <property type="molecule type" value="Genomic_DNA"/>
</dbReference>
<proteinExistence type="predicted"/>
<sequence length="105" mass="11092">MFARTLVVAAATSLAALLVLPGCAVTRGQETVGEYIDDAAITTQVKAKFVEAKSVDAASIKVETLNGEVMLSGFAKNATEKSDAERIARDVKGVKRVKNEIAVRP</sequence>
<accession>A0ABX2EHS8</accession>
<name>A0ABX2EHS8_9BURK</name>
<feature type="chain" id="PRO_5045146491" evidence="1">
    <location>
        <begin position="25"/>
        <end position="105"/>
    </location>
</feature>
<dbReference type="PANTHER" id="PTHR34606:SF16">
    <property type="entry name" value="BON DOMAIN-CONTAINING PROTEIN"/>
    <property type="match status" value="1"/>
</dbReference>
<evidence type="ECO:0000313" key="4">
    <source>
        <dbReference type="Proteomes" id="UP000737171"/>
    </source>
</evidence>
<keyword evidence="4" id="KW-1185">Reference proteome</keyword>
<comment type="caution">
    <text evidence="3">The sequence shown here is derived from an EMBL/GenBank/DDBJ whole genome shotgun (WGS) entry which is preliminary data.</text>
</comment>
<feature type="domain" description="BON" evidence="2">
    <location>
        <begin position="37"/>
        <end position="105"/>
    </location>
</feature>
<gene>
    <name evidence="3" type="ORF">HLB44_14285</name>
</gene>
<dbReference type="InterPro" id="IPR051686">
    <property type="entry name" value="Lipoprotein_DolP"/>
</dbReference>
<organism evidence="3 4">
    <name type="scientific">Pseudaquabacterium terrae</name>
    <dbReference type="NCBI Taxonomy" id="2732868"/>
    <lineage>
        <taxon>Bacteria</taxon>
        <taxon>Pseudomonadati</taxon>
        <taxon>Pseudomonadota</taxon>
        <taxon>Betaproteobacteria</taxon>
        <taxon>Burkholderiales</taxon>
        <taxon>Sphaerotilaceae</taxon>
        <taxon>Pseudaquabacterium</taxon>
    </lineage>
</organism>
<dbReference type="RefSeq" id="WP_173123552.1">
    <property type="nucleotide sequence ID" value="NZ_JABRWJ010000004.1"/>
</dbReference>
<evidence type="ECO:0000313" key="3">
    <source>
        <dbReference type="EMBL" id="NRF68158.1"/>
    </source>
</evidence>
<dbReference type="Proteomes" id="UP000737171">
    <property type="component" value="Unassembled WGS sequence"/>
</dbReference>
<keyword evidence="1" id="KW-0732">Signal</keyword>
<dbReference type="InterPro" id="IPR014004">
    <property type="entry name" value="Transpt-assoc_nodulatn_dom_bac"/>
</dbReference>
<evidence type="ECO:0000259" key="2">
    <source>
        <dbReference type="PROSITE" id="PS50914"/>
    </source>
</evidence>
<protein>
    <submittedName>
        <fullName evidence="3">BON domain-containing protein</fullName>
    </submittedName>
</protein>
<dbReference type="Pfam" id="PF04972">
    <property type="entry name" value="BON"/>
    <property type="match status" value="1"/>
</dbReference>
<evidence type="ECO:0000256" key="1">
    <source>
        <dbReference type="SAM" id="SignalP"/>
    </source>
</evidence>